<proteinExistence type="predicted"/>
<feature type="transmembrane region" description="Helical" evidence="1">
    <location>
        <begin position="63"/>
        <end position="81"/>
    </location>
</feature>
<accession>A0A1C7LWR8</accession>
<dbReference type="EMBL" id="LUGG01000020">
    <property type="protein sequence ID" value="OBZ68459.1"/>
    <property type="molecule type" value="Genomic_DNA"/>
</dbReference>
<dbReference type="OrthoDB" id="2117453at2759"/>
<sequence>LRLFASSQPRTVYKYSAQPLRSRHQPPLLFHAHVLHDSRLRLDLTIWLITTAMFEGVTPCHRAWTIFFSLFYLALFLHSASEGSVLTSVLSHGIFLFITWVFWLSGAAAITNSLWWRTELQASHTSYVAMRIHLSDYDSSSHSGQPVYCGQLNALEAFAWITWVFVTFALFIVFLRGIASTRRGDGVRGQLVT</sequence>
<evidence type="ECO:0000313" key="2">
    <source>
        <dbReference type="EMBL" id="OBZ68459.1"/>
    </source>
</evidence>
<keyword evidence="1" id="KW-0472">Membrane</keyword>
<evidence type="ECO:0000313" key="3">
    <source>
        <dbReference type="Proteomes" id="UP000092993"/>
    </source>
</evidence>
<feature type="transmembrane region" description="Helical" evidence="1">
    <location>
        <begin position="93"/>
        <end position="116"/>
    </location>
</feature>
<evidence type="ECO:0008006" key="4">
    <source>
        <dbReference type="Google" id="ProtNLM"/>
    </source>
</evidence>
<feature type="non-terminal residue" evidence="2">
    <location>
        <position position="1"/>
    </location>
</feature>
<dbReference type="AlphaFoldDB" id="A0A1C7LWR8"/>
<protein>
    <recommendedName>
        <fullName evidence="4">MARVEL domain-containing protein</fullName>
    </recommendedName>
</protein>
<gene>
    <name evidence="2" type="ORF">A0H81_11482</name>
</gene>
<evidence type="ECO:0000256" key="1">
    <source>
        <dbReference type="SAM" id="Phobius"/>
    </source>
</evidence>
<name>A0A1C7LWR8_GRIFR</name>
<reference evidence="2 3" key="1">
    <citation type="submission" date="2016-03" db="EMBL/GenBank/DDBJ databases">
        <title>Whole genome sequencing of Grifola frondosa 9006-11.</title>
        <authorList>
            <person name="Min B."/>
            <person name="Park H."/>
            <person name="Kim J.-G."/>
            <person name="Cho H."/>
            <person name="Oh Y.-L."/>
            <person name="Kong W.-S."/>
            <person name="Choi I.-G."/>
        </authorList>
    </citation>
    <scope>NUCLEOTIDE SEQUENCE [LARGE SCALE GENOMIC DNA]</scope>
    <source>
        <strain evidence="2 3">9006-11</strain>
    </source>
</reference>
<comment type="caution">
    <text evidence="2">The sequence shown here is derived from an EMBL/GenBank/DDBJ whole genome shotgun (WGS) entry which is preliminary data.</text>
</comment>
<keyword evidence="3" id="KW-1185">Reference proteome</keyword>
<organism evidence="2 3">
    <name type="scientific">Grifola frondosa</name>
    <name type="common">Maitake</name>
    <name type="synonym">Polyporus frondosus</name>
    <dbReference type="NCBI Taxonomy" id="5627"/>
    <lineage>
        <taxon>Eukaryota</taxon>
        <taxon>Fungi</taxon>
        <taxon>Dikarya</taxon>
        <taxon>Basidiomycota</taxon>
        <taxon>Agaricomycotina</taxon>
        <taxon>Agaricomycetes</taxon>
        <taxon>Polyporales</taxon>
        <taxon>Grifolaceae</taxon>
        <taxon>Grifola</taxon>
    </lineage>
</organism>
<dbReference type="Proteomes" id="UP000092993">
    <property type="component" value="Unassembled WGS sequence"/>
</dbReference>
<keyword evidence="1" id="KW-0812">Transmembrane</keyword>
<keyword evidence="1" id="KW-1133">Transmembrane helix</keyword>
<dbReference type="STRING" id="5627.A0A1C7LWR8"/>
<feature type="transmembrane region" description="Helical" evidence="1">
    <location>
        <begin position="157"/>
        <end position="178"/>
    </location>
</feature>